<dbReference type="AlphaFoldDB" id="A0A819MPH0"/>
<protein>
    <recommendedName>
        <fullName evidence="3">Retrotransposon gag domain-containing protein</fullName>
    </recommendedName>
</protein>
<evidence type="ECO:0000313" key="1">
    <source>
        <dbReference type="EMBL" id="CAF3982025.1"/>
    </source>
</evidence>
<evidence type="ECO:0008006" key="3">
    <source>
        <dbReference type="Google" id="ProtNLM"/>
    </source>
</evidence>
<proteinExistence type="predicted"/>
<dbReference type="EMBL" id="CAJOBE010005694">
    <property type="protein sequence ID" value="CAF3982025.1"/>
    <property type="molecule type" value="Genomic_DNA"/>
</dbReference>
<name>A0A819MPH0_9BILA</name>
<sequence>MSTPQSTSELVEEQKTCDQLWYEQSKAEINNDWSCFCDRLKWHIQERQKTQINSPSMNHPLSDINEITLLENFIDTKFIKYSSIGDANTWLLQTMNQFKQYGLRRLEQVQVIPFLLIDEAYLWKLFLQQYLSTSSTKQNNTPVETVALSIAAPNDVHDWLDTLEQRFKMAKWNDEEKLHYISVHLQDDASRWWTQVSISIKTWSSFTEAVIKVIGSTKVQELAFE</sequence>
<accession>A0A819MPH0</accession>
<reference evidence="1" key="1">
    <citation type="submission" date="2021-02" db="EMBL/GenBank/DDBJ databases">
        <authorList>
            <person name="Nowell W R."/>
        </authorList>
    </citation>
    <scope>NUCLEOTIDE SEQUENCE</scope>
</reference>
<organism evidence="1 2">
    <name type="scientific">Rotaria sordida</name>
    <dbReference type="NCBI Taxonomy" id="392033"/>
    <lineage>
        <taxon>Eukaryota</taxon>
        <taxon>Metazoa</taxon>
        <taxon>Spiralia</taxon>
        <taxon>Gnathifera</taxon>
        <taxon>Rotifera</taxon>
        <taxon>Eurotatoria</taxon>
        <taxon>Bdelloidea</taxon>
        <taxon>Philodinida</taxon>
        <taxon>Philodinidae</taxon>
        <taxon>Rotaria</taxon>
    </lineage>
</organism>
<evidence type="ECO:0000313" key="2">
    <source>
        <dbReference type="Proteomes" id="UP000663874"/>
    </source>
</evidence>
<dbReference type="Proteomes" id="UP000663874">
    <property type="component" value="Unassembled WGS sequence"/>
</dbReference>
<gene>
    <name evidence="1" type="ORF">FNK824_LOCUS24918</name>
</gene>
<comment type="caution">
    <text evidence="1">The sequence shown here is derived from an EMBL/GenBank/DDBJ whole genome shotgun (WGS) entry which is preliminary data.</text>
</comment>